<organism evidence="1 2">
    <name type="scientific">Gigaspora margarita</name>
    <dbReference type="NCBI Taxonomy" id="4874"/>
    <lineage>
        <taxon>Eukaryota</taxon>
        <taxon>Fungi</taxon>
        <taxon>Fungi incertae sedis</taxon>
        <taxon>Mucoromycota</taxon>
        <taxon>Glomeromycotina</taxon>
        <taxon>Glomeromycetes</taxon>
        <taxon>Diversisporales</taxon>
        <taxon>Gigasporaceae</taxon>
        <taxon>Gigaspora</taxon>
    </lineage>
</organism>
<gene>
    <name evidence="1" type="ORF">GMARGA_LOCUS6301</name>
</gene>
<protein>
    <submittedName>
        <fullName evidence="1">43351_t:CDS:1</fullName>
    </submittedName>
</protein>
<evidence type="ECO:0000313" key="2">
    <source>
        <dbReference type="Proteomes" id="UP000789901"/>
    </source>
</evidence>
<evidence type="ECO:0000313" key="1">
    <source>
        <dbReference type="EMBL" id="CAG8588688.1"/>
    </source>
</evidence>
<reference evidence="1 2" key="1">
    <citation type="submission" date="2021-06" db="EMBL/GenBank/DDBJ databases">
        <authorList>
            <person name="Kallberg Y."/>
            <person name="Tangrot J."/>
            <person name="Rosling A."/>
        </authorList>
    </citation>
    <scope>NUCLEOTIDE SEQUENCE [LARGE SCALE GENOMIC DNA]</scope>
    <source>
        <strain evidence="1 2">120-4 pot B 10/14</strain>
    </source>
</reference>
<accession>A0ABN7UGQ3</accession>
<dbReference type="EMBL" id="CAJVQB010002833">
    <property type="protein sequence ID" value="CAG8588688.1"/>
    <property type="molecule type" value="Genomic_DNA"/>
</dbReference>
<keyword evidence="2" id="KW-1185">Reference proteome</keyword>
<sequence>MDINEENKNLDKYKKQLSFINMIFDGIIFVTKNKINYQEMIYQYEKHNAYTSHNIKWTAKTNSTRTINLTSINSNQASHIVSLFTKNTNTKMQFIKQREKDEKIIKNL</sequence>
<proteinExistence type="predicted"/>
<comment type="caution">
    <text evidence="1">The sequence shown here is derived from an EMBL/GenBank/DDBJ whole genome shotgun (WGS) entry which is preliminary data.</text>
</comment>
<dbReference type="Proteomes" id="UP000789901">
    <property type="component" value="Unassembled WGS sequence"/>
</dbReference>
<name>A0ABN7UGQ3_GIGMA</name>